<keyword evidence="3" id="KW-1185">Reference proteome</keyword>
<evidence type="ECO:0000256" key="1">
    <source>
        <dbReference type="SAM" id="MobiDB-lite"/>
    </source>
</evidence>
<evidence type="ECO:0000313" key="3">
    <source>
        <dbReference type="Proteomes" id="UP001054857"/>
    </source>
</evidence>
<gene>
    <name evidence="2" type="ORF">Agub_g14573</name>
</gene>
<dbReference type="AlphaFoldDB" id="A0AAD3HT07"/>
<accession>A0AAD3HT07</accession>
<proteinExistence type="predicted"/>
<reference evidence="2 3" key="1">
    <citation type="journal article" date="2021" name="Sci. Rep.">
        <title>Genome sequencing of the multicellular alga Astrephomene provides insights into convergent evolution of germ-soma differentiation.</title>
        <authorList>
            <person name="Yamashita S."/>
            <person name="Yamamoto K."/>
            <person name="Matsuzaki R."/>
            <person name="Suzuki S."/>
            <person name="Yamaguchi H."/>
            <person name="Hirooka S."/>
            <person name="Minakuchi Y."/>
            <person name="Miyagishima S."/>
            <person name="Kawachi M."/>
            <person name="Toyoda A."/>
            <person name="Nozaki H."/>
        </authorList>
    </citation>
    <scope>NUCLEOTIDE SEQUENCE [LARGE SCALE GENOMIC DNA]</scope>
    <source>
        <strain evidence="2 3">NIES-4017</strain>
    </source>
</reference>
<dbReference type="Proteomes" id="UP001054857">
    <property type="component" value="Unassembled WGS sequence"/>
</dbReference>
<feature type="region of interest" description="Disordered" evidence="1">
    <location>
        <begin position="172"/>
        <end position="211"/>
    </location>
</feature>
<organism evidence="2 3">
    <name type="scientific">Astrephomene gubernaculifera</name>
    <dbReference type="NCBI Taxonomy" id="47775"/>
    <lineage>
        <taxon>Eukaryota</taxon>
        <taxon>Viridiplantae</taxon>
        <taxon>Chlorophyta</taxon>
        <taxon>core chlorophytes</taxon>
        <taxon>Chlorophyceae</taxon>
        <taxon>CS clade</taxon>
        <taxon>Chlamydomonadales</taxon>
        <taxon>Astrephomenaceae</taxon>
        <taxon>Astrephomene</taxon>
    </lineage>
</organism>
<protein>
    <submittedName>
        <fullName evidence="2">Uncharacterized protein</fullName>
    </submittedName>
</protein>
<evidence type="ECO:0000313" key="2">
    <source>
        <dbReference type="EMBL" id="GFR52053.1"/>
    </source>
</evidence>
<dbReference type="EMBL" id="BMAR01000057">
    <property type="protein sequence ID" value="GFR52053.1"/>
    <property type="molecule type" value="Genomic_DNA"/>
</dbReference>
<feature type="non-terminal residue" evidence="2">
    <location>
        <position position="1"/>
    </location>
</feature>
<comment type="caution">
    <text evidence="2">The sequence shown here is derived from an EMBL/GenBank/DDBJ whole genome shotgun (WGS) entry which is preliminary data.</text>
</comment>
<sequence>AAALHGFDVAAAAAAAAGRGLAGGHAPAALGMLPAGPARVSSSSMGAAQEARGAGVAGAAGSGSGGGLKTEEECAAAAALVWAEGTPQDTVRRIAATLLARAGPGAAAGPNRMALELLLMAVRRKDPVACNKAGNLFAVLEHDPANCLSVVDDEGGTGGEVAVLDLPRMAALAEAAAPPPQQPSPAASSQQQRHPSLSSAFGETQPPQDHA</sequence>
<feature type="compositionally biased region" description="Polar residues" evidence="1">
    <location>
        <begin position="193"/>
        <end position="211"/>
    </location>
</feature>
<name>A0AAD3HT07_9CHLO</name>
<feature type="non-terminal residue" evidence="2">
    <location>
        <position position="211"/>
    </location>
</feature>